<dbReference type="GO" id="GO:0016757">
    <property type="term" value="F:glycosyltransferase activity"/>
    <property type="evidence" value="ECO:0007669"/>
    <property type="project" value="UniProtKB-KW"/>
</dbReference>
<evidence type="ECO:0000256" key="4">
    <source>
        <dbReference type="ARBA" id="ARBA00022679"/>
    </source>
</evidence>
<dbReference type="OrthoDB" id="6653642at2"/>
<dbReference type="SUPFAM" id="SSF53448">
    <property type="entry name" value="Nucleotide-diphospho-sugar transferases"/>
    <property type="match status" value="1"/>
</dbReference>
<evidence type="ECO:0000313" key="7">
    <source>
        <dbReference type="EMBL" id="RAV16870.1"/>
    </source>
</evidence>
<evidence type="ECO:0000259" key="6">
    <source>
        <dbReference type="Pfam" id="PF02709"/>
    </source>
</evidence>
<dbReference type="AlphaFoldDB" id="A0A329MAK6"/>
<evidence type="ECO:0000256" key="2">
    <source>
        <dbReference type="ARBA" id="ARBA00006739"/>
    </source>
</evidence>
<gene>
    <name evidence="7" type="ORF">DQP57_01560</name>
</gene>
<evidence type="ECO:0000313" key="8">
    <source>
        <dbReference type="Proteomes" id="UP000250915"/>
    </source>
</evidence>
<proteinExistence type="inferred from homology"/>
<dbReference type="PANTHER" id="PTHR43179:SF12">
    <property type="entry name" value="GALACTOFURANOSYLTRANSFERASE GLFT2"/>
    <property type="match status" value="1"/>
</dbReference>
<protein>
    <submittedName>
        <fullName evidence="7">Glycosyltransferase family 2 protein</fullName>
    </submittedName>
</protein>
<dbReference type="GO" id="GO:0071555">
    <property type="term" value="P:cell wall organization"/>
    <property type="evidence" value="ECO:0007669"/>
    <property type="project" value="UniProtKB-KW"/>
</dbReference>
<organism evidence="7 8">
    <name type="scientific">Mycobacterium colombiense</name>
    <dbReference type="NCBI Taxonomy" id="339268"/>
    <lineage>
        <taxon>Bacteria</taxon>
        <taxon>Bacillati</taxon>
        <taxon>Actinomycetota</taxon>
        <taxon>Actinomycetes</taxon>
        <taxon>Mycobacteriales</taxon>
        <taxon>Mycobacteriaceae</taxon>
        <taxon>Mycobacterium</taxon>
        <taxon>Mycobacterium avium complex (MAC)</taxon>
    </lineage>
</organism>
<dbReference type="EMBL" id="QMEV01000002">
    <property type="protein sequence ID" value="RAV16870.1"/>
    <property type="molecule type" value="Genomic_DNA"/>
</dbReference>
<evidence type="ECO:0000256" key="1">
    <source>
        <dbReference type="ARBA" id="ARBA00004776"/>
    </source>
</evidence>
<evidence type="ECO:0000256" key="5">
    <source>
        <dbReference type="ARBA" id="ARBA00023316"/>
    </source>
</evidence>
<comment type="pathway">
    <text evidence="1">Cell wall biogenesis; cell wall polysaccharide biosynthesis.</text>
</comment>
<sequence length="277" mass="30053">MRTAVITVVHGRGAHLRRQLEGLATAALRPDLHIVVALGDPEIATVVGELGASAMVLDCPAVPPLPVAMGRNAGAAEALRNAVDLMVFLDVDCIPGAELLGRYRGVAARPEHEDAILCGPVTYLRPPGPGGYVISKIRSEPAPHPARPAPPDGTVVAATDYKLFWSLSFAVKAATWRRIGGFCELYRGYGGEDTDFAQSAAAQRIPMRWVGGAHAFHQYHPVADPPVEHLDDILRNAAIFHRRWGWWPMEGWLSSFADQGLIRRQANGRPVRCVDRS</sequence>
<keyword evidence="5" id="KW-0961">Cell wall biogenesis/degradation</keyword>
<comment type="caution">
    <text evidence="7">The sequence shown here is derived from an EMBL/GenBank/DDBJ whole genome shotgun (WGS) entry which is preliminary data.</text>
</comment>
<evidence type="ECO:0000256" key="3">
    <source>
        <dbReference type="ARBA" id="ARBA00022676"/>
    </source>
</evidence>
<dbReference type="Proteomes" id="UP000250915">
    <property type="component" value="Unassembled WGS sequence"/>
</dbReference>
<dbReference type="CDD" id="cd00761">
    <property type="entry name" value="Glyco_tranf_GTA_type"/>
    <property type="match status" value="1"/>
</dbReference>
<accession>A0A329MAK6</accession>
<dbReference type="RefSeq" id="WP_112631081.1">
    <property type="nucleotide sequence ID" value="NZ_QMEV01000002.1"/>
</dbReference>
<dbReference type="InterPro" id="IPR027791">
    <property type="entry name" value="Galactosyl_T_C"/>
</dbReference>
<dbReference type="Gene3D" id="3.90.550.10">
    <property type="entry name" value="Spore Coat Polysaccharide Biosynthesis Protein SpsA, Chain A"/>
    <property type="match status" value="1"/>
</dbReference>
<comment type="similarity">
    <text evidence="2">Belongs to the glycosyltransferase 2 family.</text>
</comment>
<reference evidence="7 8" key="1">
    <citation type="submission" date="2018-06" db="EMBL/GenBank/DDBJ databases">
        <title>NTM in soil in Japan.</title>
        <authorList>
            <person name="Ohya K."/>
        </authorList>
    </citation>
    <scope>NUCLEOTIDE SEQUENCE [LARGE SCALE GENOMIC DNA]</scope>
    <source>
        <strain evidence="7 8">GF28</strain>
    </source>
</reference>
<keyword evidence="4" id="KW-0808">Transferase</keyword>
<dbReference type="Pfam" id="PF02709">
    <property type="entry name" value="Glyco_transf_7C"/>
    <property type="match status" value="1"/>
</dbReference>
<dbReference type="PANTHER" id="PTHR43179">
    <property type="entry name" value="RHAMNOSYLTRANSFERASE WBBL"/>
    <property type="match status" value="1"/>
</dbReference>
<name>A0A329MAK6_9MYCO</name>
<keyword evidence="3" id="KW-0328">Glycosyltransferase</keyword>
<dbReference type="InterPro" id="IPR029044">
    <property type="entry name" value="Nucleotide-diphossugar_trans"/>
</dbReference>
<feature type="domain" description="Galactosyltransferase C-terminal" evidence="6">
    <location>
        <begin position="160"/>
        <end position="220"/>
    </location>
</feature>